<evidence type="ECO:0000313" key="2">
    <source>
        <dbReference type="EMBL" id="GAA4517536.1"/>
    </source>
</evidence>
<protein>
    <submittedName>
        <fullName evidence="2">Uncharacterized protein</fullName>
    </submittedName>
</protein>
<name>A0ABP8R3X8_9ACTN</name>
<reference evidence="3" key="1">
    <citation type="journal article" date="2019" name="Int. J. Syst. Evol. Microbiol.">
        <title>The Global Catalogue of Microorganisms (GCM) 10K type strain sequencing project: providing services to taxonomists for standard genome sequencing and annotation.</title>
        <authorList>
            <consortium name="The Broad Institute Genomics Platform"/>
            <consortium name="The Broad Institute Genome Sequencing Center for Infectious Disease"/>
            <person name="Wu L."/>
            <person name="Ma J."/>
        </authorList>
    </citation>
    <scope>NUCLEOTIDE SEQUENCE [LARGE SCALE GENOMIC DNA]</scope>
    <source>
        <strain evidence="3">JCM 17933</strain>
    </source>
</reference>
<evidence type="ECO:0000313" key="3">
    <source>
        <dbReference type="Proteomes" id="UP001500503"/>
    </source>
</evidence>
<dbReference type="EMBL" id="BAABHF010000058">
    <property type="protein sequence ID" value="GAA4517536.1"/>
    <property type="molecule type" value="Genomic_DNA"/>
</dbReference>
<dbReference type="RefSeq" id="WP_345474773.1">
    <property type="nucleotide sequence ID" value="NZ_BAABHF010000058.1"/>
</dbReference>
<sequence length="154" mass="16693">MSTAYIAPARWVMAAVSLACGLLLIGAPAGADPVYAGRSKVFGLVRAGASPDRVLFAPARMVRRGGPETVRPVSVGHYAPLTIAPGAVIRASAPIVEHGVTDYVRGVRLTPAQLGDDLRRLSRRLHPLPDRAHMFELWFDGQGRIERMQHYFSP</sequence>
<evidence type="ECO:0000256" key="1">
    <source>
        <dbReference type="SAM" id="SignalP"/>
    </source>
</evidence>
<organism evidence="2 3">
    <name type="scientific">Actinoallomurus oryzae</name>
    <dbReference type="NCBI Taxonomy" id="502180"/>
    <lineage>
        <taxon>Bacteria</taxon>
        <taxon>Bacillati</taxon>
        <taxon>Actinomycetota</taxon>
        <taxon>Actinomycetes</taxon>
        <taxon>Streptosporangiales</taxon>
        <taxon>Thermomonosporaceae</taxon>
        <taxon>Actinoallomurus</taxon>
    </lineage>
</organism>
<comment type="caution">
    <text evidence="2">The sequence shown here is derived from an EMBL/GenBank/DDBJ whole genome shotgun (WGS) entry which is preliminary data.</text>
</comment>
<accession>A0ABP8R3X8</accession>
<proteinExistence type="predicted"/>
<feature type="signal peptide" evidence="1">
    <location>
        <begin position="1"/>
        <end position="31"/>
    </location>
</feature>
<keyword evidence="3" id="KW-1185">Reference proteome</keyword>
<feature type="chain" id="PRO_5047084303" evidence="1">
    <location>
        <begin position="32"/>
        <end position="154"/>
    </location>
</feature>
<dbReference type="Proteomes" id="UP001500503">
    <property type="component" value="Unassembled WGS sequence"/>
</dbReference>
<gene>
    <name evidence="2" type="ORF">GCM10023191_090110</name>
</gene>
<keyword evidence="1" id="KW-0732">Signal</keyword>